<dbReference type="Pfam" id="PF01464">
    <property type="entry name" value="SLT"/>
    <property type="match status" value="1"/>
</dbReference>
<comment type="caution">
    <text evidence="3">The sequence shown here is derived from an EMBL/GenBank/DDBJ whole genome shotgun (WGS) entry which is preliminary data.</text>
</comment>
<feature type="compositionally biased region" description="Polar residues" evidence="1">
    <location>
        <begin position="205"/>
        <end position="216"/>
    </location>
</feature>
<accession>A0ABV5RSF8</accession>
<feature type="compositionally biased region" description="Gly residues" evidence="1">
    <location>
        <begin position="217"/>
        <end position="242"/>
    </location>
</feature>
<feature type="domain" description="Transglycosylase SLT" evidence="2">
    <location>
        <begin position="280"/>
        <end position="356"/>
    </location>
</feature>
<evidence type="ECO:0000256" key="1">
    <source>
        <dbReference type="SAM" id="MobiDB-lite"/>
    </source>
</evidence>
<keyword evidence="4" id="KW-1185">Reference proteome</keyword>
<dbReference type="InterPro" id="IPR023346">
    <property type="entry name" value="Lysozyme-like_dom_sf"/>
</dbReference>
<dbReference type="InterPro" id="IPR010310">
    <property type="entry name" value="T7SS_ESAT-6-like"/>
</dbReference>
<dbReference type="SUPFAM" id="SSF53955">
    <property type="entry name" value="Lysozyme-like"/>
    <property type="match status" value="1"/>
</dbReference>
<dbReference type="CDD" id="cd13402">
    <property type="entry name" value="LT_TF-like"/>
    <property type="match status" value="1"/>
</dbReference>
<evidence type="ECO:0000259" key="2">
    <source>
        <dbReference type="Pfam" id="PF01464"/>
    </source>
</evidence>
<dbReference type="InterPro" id="IPR008258">
    <property type="entry name" value="Transglycosylase_SLT_dom_1"/>
</dbReference>
<feature type="region of interest" description="Disordered" evidence="1">
    <location>
        <begin position="178"/>
        <end position="256"/>
    </location>
</feature>
<name>A0ABV5RSF8_9ACTN</name>
<sequence length="373" mass="38842">MSVSHLPGGDALDAMLKKVTGDPGEIDTIAKAWRSVSGDINEFAGGLGAAAQVVDDAWKGSSADAFARYINKYGSAAEGLTLALANSASSLDGAASALREAHSEISAICRDLNTNAANYKTRYYANDPDATEADVEPGLKKLVDQAKADAQPWVDKADKAVAKAKKDINQFLKDRGTTFHSIPDVSSQEFTPAPGRKIDWERDPTYQQQPDRTSLQGGAGGLRGGGSGGGSGGGNSFGGYGPSGPPPAGGGPAPTGQVKEWIEQAIAILEKQGVPASKMNASDIWMIIKHESGGNPNAINNWDSNAAKGTPSKGLMQTIDPTFNAHSLPGHKNIYNPVDNIIAGVQYAISRYGSVSNVPGVVNTKRGLGYVGY</sequence>
<dbReference type="SUPFAM" id="SSF140453">
    <property type="entry name" value="EsxAB dimer-like"/>
    <property type="match status" value="1"/>
</dbReference>
<feature type="compositionally biased region" description="Polar residues" evidence="1">
    <location>
        <begin position="178"/>
        <end position="190"/>
    </location>
</feature>
<dbReference type="EMBL" id="JBHMBW010000003">
    <property type="protein sequence ID" value="MFB9622362.1"/>
    <property type="molecule type" value="Genomic_DNA"/>
</dbReference>
<organism evidence="3 4">
    <name type="scientific">Nonomuraea helvata</name>
    <dbReference type="NCBI Taxonomy" id="37484"/>
    <lineage>
        <taxon>Bacteria</taxon>
        <taxon>Bacillati</taxon>
        <taxon>Actinomycetota</taxon>
        <taxon>Actinomycetes</taxon>
        <taxon>Streptosporangiales</taxon>
        <taxon>Streptosporangiaceae</taxon>
        <taxon>Nonomuraea</taxon>
    </lineage>
</organism>
<evidence type="ECO:0000313" key="3">
    <source>
        <dbReference type="EMBL" id="MFB9622362.1"/>
    </source>
</evidence>
<protein>
    <submittedName>
        <fullName evidence="3">Transglycosylase SLT domain-containing protein</fullName>
    </submittedName>
</protein>
<proteinExistence type="predicted"/>
<gene>
    <name evidence="3" type="ORF">ACFFSA_04645</name>
</gene>
<dbReference type="Gene3D" id="1.10.287.1060">
    <property type="entry name" value="ESAT-6-like"/>
    <property type="match status" value="1"/>
</dbReference>
<dbReference type="Pfam" id="PF06013">
    <property type="entry name" value="WXG100"/>
    <property type="match status" value="1"/>
</dbReference>
<dbReference type="Gene3D" id="1.10.530.10">
    <property type="match status" value="1"/>
</dbReference>
<dbReference type="RefSeq" id="WP_344997017.1">
    <property type="nucleotide sequence ID" value="NZ_BAAAXV010000009.1"/>
</dbReference>
<dbReference type="Proteomes" id="UP001589532">
    <property type="component" value="Unassembled WGS sequence"/>
</dbReference>
<evidence type="ECO:0000313" key="4">
    <source>
        <dbReference type="Proteomes" id="UP001589532"/>
    </source>
</evidence>
<dbReference type="InterPro" id="IPR036689">
    <property type="entry name" value="ESAT-6-like_sf"/>
</dbReference>
<reference evidence="3 4" key="1">
    <citation type="submission" date="2024-09" db="EMBL/GenBank/DDBJ databases">
        <authorList>
            <person name="Sun Q."/>
            <person name="Mori K."/>
        </authorList>
    </citation>
    <scope>NUCLEOTIDE SEQUENCE [LARGE SCALE GENOMIC DNA]</scope>
    <source>
        <strain evidence="3 4">JCM 3143</strain>
    </source>
</reference>